<dbReference type="Proteomes" id="UP001154282">
    <property type="component" value="Unassembled WGS sequence"/>
</dbReference>
<feature type="chain" id="PRO_5043718047" evidence="1">
    <location>
        <begin position="28"/>
        <end position="219"/>
    </location>
</feature>
<comment type="caution">
    <text evidence="2">The sequence shown here is derived from an EMBL/GenBank/DDBJ whole genome shotgun (WGS) entry which is preliminary data.</text>
</comment>
<dbReference type="InterPro" id="IPR036908">
    <property type="entry name" value="RlpA-like_sf"/>
</dbReference>
<organism evidence="2 3">
    <name type="scientific">Linum tenue</name>
    <dbReference type="NCBI Taxonomy" id="586396"/>
    <lineage>
        <taxon>Eukaryota</taxon>
        <taxon>Viridiplantae</taxon>
        <taxon>Streptophyta</taxon>
        <taxon>Embryophyta</taxon>
        <taxon>Tracheophyta</taxon>
        <taxon>Spermatophyta</taxon>
        <taxon>Magnoliopsida</taxon>
        <taxon>eudicotyledons</taxon>
        <taxon>Gunneridae</taxon>
        <taxon>Pentapetalae</taxon>
        <taxon>rosids</taxon>
        <taxon>fabids</taxon>
        <taxon>Malpighiales</taxon>
        <taxon>Linaceae</taxon>
        <taxon>Linum</taxon>
    </lineage>
</organism>
<name>A0AAV0S5U4_9ROSI</name>
<evidence type="ECO:0000313" key="3">
    <source>
        <dbReference type="Proteomes" id="UP001154282"/>
    </source>
</evidence>
<gene>
    <name evidence="2" type="ORF">LITE_LOCUS51564</name>
</gene>
<sequence length="219" mass="24187">MRREILLLSRAVLITFLVLLPLQPAVAVEWKNHKCDCAAYTSCSDCDPGRCCSKDRYCGSGLDFCELCYCGEKTCDKCYCEGNCASSSADEKQLPANRTYYENAAHAAADHHHHGGGDDDNIIVATYDDDGNGLNCNTRQNASSSVASPNPRRVKNLGNGKQATVRVTGYCKQYHGSNASLMLDYGVFQHLVETSGRSEEPQCDHHIPIRYKHVRCIDN</sequence>
<reference evidence="2" key="1">
    <citation type="submission" date="2022-08" db="EMBL/GenBank/DDBJ databases">
        <authorList>
            <person name="Gutierrez-Valencia J."/>
        </authorList>
    </citation>
    <scope>NUCLEOTIDE SEQUENCE</scope>
</reference>
<accession>A0AAV0S5U4</accession>
<dbReference type="SUPFAM" id="SSF50685">
    <property type="entry name" value="Barwin-like endoglucanases"/>
    <property type="match status" value="1"/>
</dbReference>
<proteinExistence type="predicted"/>
<keyword evidence="1" id="KW-0732">Signal</keyword>
<evidence type="ECO:0000256" key="1">
    <source>
        <dbReference type="SAM" id="SignalP"/>
    </source>
</evidence>
<protein>
    <submittedName>
        <fullName evidence="2">Uncharacterized protein</fullName>
    </submittedName>
</protein>
<keyword evidence="3" id="KW-1185">Reference proteome</keyword>
<dbReference type="EMBL" id="CAMGYJ010000011">
    <property type="protein sequence ID" value="CAI0628215.1"/>
    <property type="molecule type" value="Genomic_DNA"/>
</dbReference>
<feature type="signal peptide" evidence="1">
    <location>
        <begin position="1"/>
        <end position="27"/>
    </location>
</feature>
<dbReference type="AlphaFoldDB" id="A0AAV0S5U4"/>
<evidence type="ECO:0000313" key="2">
    <source>
        <dbReference type="EMBL" id="CAI0628215.1"/>
    </source>
</evidence>